<feature type="coiled-coil region" evidence="3">
    <location>
        <begin position="309"/>
        <end position="336"/>
    </location>
</feature>
<accession>A0AAD3XMU5</accession>
<sequence length="604" mass="67412">MQASKTSNVSAEGPQKKSPATPRTAGQLRIPGSDSDPVPFPNPSNRTPNTRSPKFIERGSPRILISEKKRSASLTELDSQLAQLQDEWKKVKDQLSSSETLKGRAQLEAEETKKQLAAMSDKLEESRQQLLELSSSEEARVQELCKISHDRDQAWKSRLEALQEQHAMDSASLACAMNEIQKLKKQLEMVSESEATQSRHTESAHAEIQSLRVLLSETLITVEKIKNQLNDCKQSEAHAIEVASQAQMQLEAANATAETLRLDGLKAMEAYNSLASELEQSKAKVSSLEIIVSELQAVLTHEDGKDKETERFKTEIESLKVEVAQLKSAMDASEIRYHEEYIRSTLQIGAAYDAVDHLKSESSLRDAKVEEELNEAKSTIEELKLSLTSKETMLQALSDKNKELNIKILDNQASIKESELAVELKKLETDLKAAILDKETQLQSVAEENEMLKMEIKEMEMARSNENEQAAALAEAAKAAEREALMKLGYVEEEADRSTQRAARVAEQLDAVQMVNTELEAEMRRLKVQLDQWRKAAEAAAAMLSPANNGKFMDRSGLLDSSYHAIGAKADSPYSDEMDCESPKKKYGNMLKRIGVLWKKGFFQ</sequence>
<proteinExistence type="inferred from homology"/>
<feature type="coiled-coil region" evidence="3">
    <location>
        <begin position="74"/>
        <end position="136"/>
    </location>
</feature>
<feature type="coiled-coil region" evidence="3">
    <location>
        <begin position="435"/>
        <end position="543"/>
    </location>
</feature>
<evidence type="ECO:0000313" key="5">
    <source>
        <dbReference type="EMBL" id="GMH10095.1"/>
    </source>
</evidence>
<comment type="caution">
    <text evidence="5">The sequence shown here is derived from an EMBL/GenBank/DDBJ whole genome shotgun (WGS) entry which is preliminary data.</text>
</comment>
<dbReference type="InterPro" id="IPR029688">
    <property type="entry name" value="ICR"/>
</dbReference>
<feature type="compositionally biased region" description="Basic and acidic residues" evidence="4">
    <location>
        <begin position="54"/>
        <end position="67"/>
    </location>
</feature>
<evidence type="ECO:0008006" key="7">
    <source>
        <dbReference type="Google" id="ProtNLM"/>
    </source>
</evidence>
<dbReference type="AlphaFoldDB" id="A0AAD3XMU5"/>
<dbReference type="PANTHER" id="PTHR34224:SF4">
    <property type="entry name" value="INTERACTOR OF CONSTITUTIVE ACTIVE ROPS 2, CHLOROPLASTIC"/>
    <property type="match status" value="1"/>
</dbReference>
<evidence type="ECO:0000313" key="6">
    <source>
        <dbReference type="Proteomes" id="UP001279734"/>
    </source>
</evidence>
<protein>
    <recommendedName>
        <fullName evidence="7">Interactor of constitutive active ROPs 3</fullName>
    </recommendedName>
</protein>
<feature type="compositionally biased region" description="Polar residues" evidence="4">
    <location>
        <begin position="1"/>
        <end position="10"/>
    </location>
</feature>
<evidence type="ECO:0000256" key="2">
    <source>
        <dbReference type="ARBA" id="ARBA00023054"/>
    </source>
</evidence>
<evidence type="ECO:0000256" key="1">
    <source>
        <dbReference type="ARBA" id="ARBA00009778"/>
    </source>
</evidence>
<keyword evidence="6" id="KW-1185">Reference proteome</keyword>
<keyword evidence="2 3" id="KW-0175">Coiled coil</keyword>
<organism evidence="5 6">
    <name type="scientific">Nepenthes gracilis</name>
    <name type="common">Slender pitcher plant</name>
    <dbReference type="NCBI Taxonomy" id="150966"/>
    <lineage>
        <taxon>Eukaryota</taxon>
        <taxon>Viridiplantae</taxon>
        <taxon>Streptophyta</taxon>
        <taxon>Embryophyta</taxon>
        <taxon>Tracheophyta</taxon>
        <taxon>Spermatophyta</taxon>
        <taxon>Magnoliopsida</taxon>
        <taxon>eudicotyledons</taxon>
        <taxon>Gunneridae</taxon>
        <taxon>Pentapetalae</taxon>
        <taxon>Caryophyllales</taxon>
        <taxon>Nepenthaceae</taxon>
        <taxon>Nepenthes</taxon>
    </lineage>
</organism>
<dbReference type="PANTHER" id="PTHR34224">
    <property type="entry name" value="INTERACTOR OF CONSTITUTIVE ACTIVE ROPS 2, CHLOROPLASTIC-RELATED"/>
    <property type="match status" value="1"/>
</dbReference>
<feature type="compositionally biased region" description="Polar residues" evidence="4">
    <location>
        <begin position="43"/>
        <end position="52"/>
    </location>
</feature>
<feature type="region of interest" description="Disordered" evidence="4">
    <location>
        <begin position="1"/>
        <end position="67"/>
    </location>
</feature>
<gene>
    <name evidence="5" type="ORF">Nepgr_011936</name>
</gene>
<dbReference type="EMBL" id="BSYO01000009">
    <property type="protein sequence ID" value="GMH10095.1"/>
    <property type="molecule type" value="Genomic_DNA"/>
</dbReference>
<evidence type="ECO:0000256" key="3">
    <source>
        <dbReference type="SAM" id="Coils"/>
    </source>
</evidence>
<reference evidence="5" key="1">
    <citation type="submission" date="2023-05" db="EMBL/GenBank/DDBJ databases">
        <title>Nepenthes gracilis genome sequencing.</title>
        <authorList>
            <person name="Fukushima K."/>
        </authorList>
    </citation>
    <scope>NUCLEOTIDE SEQUENCE</scope>
    <source>
        <strain evidence="5">SING2019-196</strain>
    </source>
</reference>
<comment type="similarity">
    <text evidence="1">Belongs to the ICR family.</text>
</comment>
<dbReference type="Proteomes" id="UP001279734">
    <property type="component" value="Unassembled WGS sequence"/>
</dbReference>
<name>A0AAD3XMU5_NEPGR</name>
<feature type="coiled-coil region" evidence="3">
    <location>
        <begin position="366"/>
        <end position="407"/>
    </location>
</feature>
<evidence type="ECO:0000256" key="4">
    <source>
        <dbReference type="SAM" id="MobiDB-lite"/>
    </source>
</evidence>